<evidence type="ECO:0000256" key="1">
    <source>
        <dbReference type="ARBA" id="ARBA00006717"/>
    </source>
</evidence>
<feature type="active site" description="Tele-phosphohistidine intermediate" evidence="5">
    <location>
        <position position="46"/>
    </location>
</feature>
<feature type="binding site" evidence="6">
    <location>
        <position position="131"/>
    </location>
    <ligand>
        <name>substrate</name>
    </ligand>
</feature>
<dbReference type="AlphaFoldDB" id="A0A2G9XC56"/>
<accession>A0A2G9XC56</accession>
<comment type="caution">
    <text evidence="8">The sequence shown here is derived from an EMBL/GenBank/DDBJ whole genome shotgun (WGS) entry which is preliminary data.</text>
</comment>
<proteinExistence type="inferred from homology"/>
<evidence type="ECO:0000256" key="7">
    <source>
        <dbReference type="PIRSR" id="PIRSR613078-3"/>
    </source>
</evidence>
<sequence length="225" mass="26159">MKKFDGSHFKQINEAARESIARPGKSLRALPKEHSDNCPKLYVFRHGETFDNKNRIHSGHRDSKLTEKGIKQAEILADKLKNKDIGICITSHLSRSIDTAKYALKYHKNIKYEVDDRIIERDYGDLTGKSKTKLVELYPVKAVFYRRGYDTRPPRGESLRDVNERVFPFCEELKRRVRRDNVNVAVSCHGNSMRAIRKYFEKLSILKEITLENPLGQDYAQYAVK</sequence>
<dbReference type="InterPro" id="IPR029033">
    <property type="entry name" value="His_PPase_superfam"/>
</dbReference>
<dbReference type="InterPro" id="IPR013078">
    <property type="entry name" value="His_Pase_superF_clade-1"/>
</dbReference>
<dbReference type="SMART" id="SM00855">
    <property type="entry name" value="PGAM"/>
    <property type="match status" value="1"/>
</dbReference>
<feature type="site" description="Transition state stabilizer" evidence="7">
    <location>
        <position position="189"/>
    </location>
</feature>
<dbReference type="EC" id="5.4.2.11" evidence="2"/>
<keyword evidence="4" id="KW-0413">Isomerase</keyword>
<dbReference type="Gene3D" id="3.40.50.1240">
    <property type="entry name" value="Phosphoglycerate mutase-like"/>
    <property type="match status" value="1"/>
</dbReference>
<dbReference type="SUPFAM" id="SSF53254">
    <property type="entry name" value="Phosphoglycerate mutase-like"/>
    <property type="match status" value="1"/>
</dbReference>
<feature type="binding site" evidence="6">
    <location>
        <begin position="190"/>
        <end position="191"/>
    </location>
    <ligand>
        <name>substrate</name>
    </ligand>
</feature>
<dbReference type="Proteomes" id="UP000231388">
    <property type="component" value="Unassembled WGS sequence"/>
</dbReference>
<dbReference type="GO" id="GO:0006096">
    <property type="term" value="P:glycolytic process"/>
    <property type="evidence" value="ECO:0007669"/>
    <property type="project" value="UniProtKB-KW"/>
</dbReference>
<name>A0A2G9XC56_UNCKA</name>
<evidence type="ECO:0000313" key="8">
    <source>
        <dbReference type="EMBL" id="PIP04549.1"/>
    </source>
</evidence>
<feature type="binding site" evidence="6">
    <location>
        <begin position="45"/>
        <end position="52"/>
    </location>
    <ligand>
        <name>substrate</name>
    </ligand>
</feature>
<dbReference type="PROSITE" id="PS00175">
    <property type="entry name" value="PG_MUTASE"/>
    <property type="match status" value="1"/>
</dbReference>
<evidence type="ECO:0000313" key="9">
    <source>
        <dbReference type="Proteomes" id="UP000231388"/>
    </source>
</evidence>
<organism evidence="8 9">
    <name type="scientific">candidate division WWE3 bacterium CG23_combo_of_CG06-09_8_20_14_all_40_14</name>
    <dbReference type="NCBI Taxonomy" id="1975095"/>
    <lineage>
        <taxon>Bacteria</taxon>
        <taxon>Katanobacteria</taxon>
    </lineage>
</organism>
<evidence type="ECO:0000256" key="2">
    <source>
        <dbReference type="ARBA" id="ARBA00012028"/>
    </source>
</evidence>
<dbReference type="PANTHER" id="PTHR11931">
    <property type="entry name" value="PHOSPHOGLYCERATE MUTASE"/>
    <property type="match status" value="1"/>
</dbReference>
<dbReference type="GO" id="GO:0004619">
    <property type="term" value="F:phosphoglycerate mutase activity"/>
    <property type="evidence" value="ECO:0007669"/>
    <property type="project" value="UniProtKB-EC"/>
</dbReference>
<evidence type="ECO:0000256" key="6">
    <source>
        <dbReference type="PIRSR" id="PIRSR613078-2"/>
    </source>
</evidence>
<dbReference type="EMBL" id="PCQY01000023">
    <property type="protein sequence ID" value="PIP04549.1"/>
    <property type="molecule type" value="Genomic_DNA"/>
</dbReference>
<feature type="active site" description="Proton donor/acceptor" evidence="5">
    <location>
        <position position="120"/>
    </location>
</feature>
<feature type="binding site" evidence="6">
    <location>
        <begin position="146"/>
        <end position="147"/>
    </location>
    <ligand>
        <name>substrate</name>
    </ligand>
</feature>
<evidence type="ECO:0000256" key="3">
    <source>
        <dbReference type="ARBA" id="ARBA00023152"/>
    </source>
</evidence>
<gene>
    <name evidence="8" type="ORF">COX53_01815</name>
</gene>
<reference evidence="8 9" key="1">
    <citation type="submission" date="2017-09" db="EMBL/GenBank/DDBJ databases">
        <title>Depth-based differentiation of microbial function through sediment-hosted aquifers and enrichment of novel symbionts in the deep terrestrial subsurface.</title>
        <authorList>
            <person name="Probst A.J."/>
            <person name="Ladd B."/>
            <person name="Jarett J.K."/>
            <person name="Geller-Mcgrath D.E."/>
            <person name="Sieber C.M."/>
            <person name="Emerson J.B."/>
            <person name="Anantharaman K."/>
            <person name="Thomas B.C."/>
            <person name="Malmstrom R."/>
            <person name="Stieglmeier M."/>
            <person name="Klingl A."/>
            <person name="Woyke T."/>
            <person name="Ryan C.M."/>
            <person name="Banfield J.F."/>
        </authorList>
    </citation>
    <scope>NUCLEOTIDE SEQUENCE [LARGE SCALE GENOMIC DNA]</scope>
    <source>
        <strain evidence="8">CG23_combo_of_CG06-09_8_20_14_all_40_14</strain>
    </source>
</reference>
<protein>
    <recommendedName>
        <fullName evidence="2">phosphoglycerate mutase (2,3-diphosphoglycerate-dependent)</fullName>
        <ecNumber evidence="2">5.4.2.11</ecNumber>
    </recommendedName>
</protein>
<feature type="binding site" evidence="6">
    <location>
        <begin position="120"/>
        <end position="123"/>
    </location>
    <ligand>
        <name>substrate</name>
    </ligand>
</feature>
<dbReference type="Pfam" id="PF00300">
    <property type="entry name" value="His_Phos_1"/>
    <property type="match status" value="1"/>
</dbReference>
<evidence type="ECO:0000256" key="5">
    <source>
        <dbReference type="PIRSR" id="PIRSR613078-1"/>
    </source>
</evidence>
<evidence type="ECO:0000256" key="4">
    <source>
        <dbReference type="ARBA" id="ARBA00023235"/>
    </source>
</evidence>
<keyword evidence="3" id="KW-0324">Glycolysis</keyword>
<feature type="binding site" evidence="6">
    <location>
        <position position="95"/>
    </location>
    <ligand>
        <name>substrate</name>
    </ligand>
</feature>
<dbReference type="InterPro" id="IPR005952">
    <property type="entry name" value="Phosphogly_mut1"/>
</dbReference>
<dbReference type="InterPro" id="IPR001345">
    <property type="entry name" value="PG/BPGM_mutase_AS"/>
</dbReference>
<comment type="similarity">
    <text evidence="1">Belongs to the phosphoglycerate mutase family. BPG-dependent PGAM subfamily.</text>
</comment>
<dbReference type="CDD" id="cd07067">
    <property type="entry name" value="HP_PGM_like"/>
    <property type="match status" value="1"/>
</dbReference>